<keyword evidence="3" id="KW-1185">Reference proteome</keyword>
<dbReference type="PROSITE" id="PS50097">
    <property type="entry name" value="BTB"/>
    <property type="match status" value="1"/>
</dbReference>
<sequence length="246" mass="28563">MDRIENNFEASSSKPTEDQLAKEIELIKCMNEALIQQNVKLIRTETNLRVKLEQAQLKNVKFIQKLDKGILSDVMGMIQDENTKDFSIIINDNEFPVHKFLLEARSSTFASVLRNNPDAHNLVLTDIDEEVFEKILIFLYTDDLPRDYEEDYLKLFTAAGILKIEDLKSFAGVKACNLVKKENVIEVLILSTKYEHDVLKNCAFDEIKKFYPNIKFDNKWINDTHKILEAIEKKKVSRIPVRVSYC</sequence>
<reference evidence="2" key="1">
    <citation type="submission" date="2022-01" db="EMBL/GenBank/DDBJ databases">
        <authorList>
            <person name="King R."/>
        </authorList>
    </citation>
    <scope>NUCLEOTIDE SEQUENCE</scope>
</reference>
<evidence type="ECO:0000259" key="1">
    <source>
        <dbReference type="PROSITE" id="PS50097"/>
    </source>
</evidence>
<reference evidence="2" key="2">
    <citation type="submission" date="2022-10" db="EMBL/GenBank/DDBJ databases">
        <authorList>
            <consortium name="ENA_rothamsted_submissions"/>
            <consortium name="culmorum"/>
            <person name="King R."/>
        </authorList>
    </citation>
    <scope>NUCLEOTIDE SEQUENCE</scope>
</reference>
<dbReference type="CDD" id="cd18186">
    <property type="entry name" value="BTB_POZ_ZBTB_KLHL-like"/>
    <property type="match status" value="1"/>
</dbReference>
<dbReference type="EMBL" id="OU895877">
    <property type="protein sequence ID" value="CAG9797912.1"/>
    <property type="molecule type" value="Genomic_DNA"/>
</dbReference>
<dbReference type="PANTHER" id="PTHR24413">
    <property type="entry name" value="SPECKLE-TYPE POZ PROTEIN"/>
    <property type="match status" value="1"/>
</dbReference>
<dbReference type="InterPro" id="IPR000210">
    <property type="entry name" value="BTB/POZ_dom"/>
</dbReference>
<evidence type="ECO:0000313" key="3">
    <source>
        <dbReference type="Proteomes" id="UP001153620"/>
    </source>
</evidence>
<dbReference type="Proteomes" id="UP001153620">
    <property type="component" value="Chromosome 1"/>
</dbReference>
<dbReference type="SUPFAM" id="SSF54695">
    <property type="entry name" value="POZ domain"/>
    <property type="match status" value="1"/>
</dbReference>
<dbReference type="SMART" id="SM00225">
    <property type="entry name" value="BTB"/>
    <property type="match status" value="1"/>
</dbReference>
<protein>
    <recommendedName>
        <fullName evidence="1">BTB domain-containing protein</fullName>
    </recommendedName>
</protein>
<dbReference type="Pfam" id="PF00651">
    <property type="entry name" value="BTB"/>
    <property type="match status" value="1"/>
</dbReference>
<feature type="domain" description="BTB" evidence="1">
    <location>
        <begin position="84"/>
        <end position="148"/>
    </location>
</feature>
<dbReference type="AlphaFoldDB" id="A0A9N9RJR0"/>
<organism evidence="2 3">
    <name type="scientific">Chironomus riparius</name>
    <dbReference type="NCBI Taxonomy" id="315576"/>
    <lineage>
        <taxon>Eukaryota</taxon>
        <taxon>Metazoa</taxon>
        <taxon>Ecdysozoa</taxon>
        <taxon>Arthropoda</taxon>
        <taxon>Hexapoda</taxon>
        <taxon>Insecta</taxon>
        <taxon>Pterygota</taxon>
        <taxon>Neoptera</taxon>
        <taxon>Endopterygota</taxon>
        <taxon>Diptera</taxon>
        <taxon>Nematocera</taxon>
        <taxon>Chironomoidea</taxon>
        <taxon>Chironomidae</taxon>
        <taxon>Chironominae</taxon>
        <taxon>Chironomus</taxon>
    </lineage>
</organism>
<dbReference type="InterPro" id="IPR011333">
    <property type="entry name" value="SKP1/BTB/POZ_sf"/>
</dbReference>
<gene>
    <name evidence="2" type="ORF">CHIRRI_LOCUS898</name>
</gene>
<proteinExistence type="predicted"/>
<evidence type="ECO:0000313" key="2">
    <source>
        <dbReference type="EMBL" id="CAG9797912.1"/>
    </source>
</evidence>
<name>A0A9N9RJR0_9DIPT</name>
<dbReference type="OrthoDB" id="7786196at2759"/>
<dbReference type="Gene3D" id="3.30.710.10">
    <property type="entry name" value="Potassium Channel Kv1.1, Chain A"/>
    <property type="match status" value="1"/>
</dbReference>
<accession>A0A9N9RJR0</accession>